<dbReference type="AlphaFoldDB" id="A0A9P3LG23"/>
<evidence type="ECO:0000256" key="3">
    <source>
        <dbReference type="SAM" id="SignalP"/>
    </source>
</evidence>
<keyword evidence="5" id="KW-1185">Reference proteome</keyword>
<feature type="coiled-coil region" evidence="1">
    <location>
        <begin position="352"/>
        <end position="457"/>
    </location>
</feature>
<protein>
    <submittedName>
        <fullName evidence="4">Uncharacterized protein</fullName>
    </submittedName>
</protein>
<dbReference type="EMBL" id="BPQB01000031">
    <property type="protein sequence ID" value="GJE93298.1"/>
    <property type="molecule type" value="Genomic_DNA"/>
</dbReference>
<feature type="signal peptide" evidence="3">
    <location>
        <begin position="1"/>
        <end position="23"/>
    </location>
</feature>
<keyword evidence="1" id="KW-0175">Coiled coil</keyword>
<evidence type="ECO:0000256" key="2">
    <source>
        <dbReference type="SAM" id="MobiDB-lite"/>
    </source>
</evidence>
<reference evidence="4 5" key="1">
    <citation type="submission" date="2021-08" db="EMBL/GenBank/DDBJ databases">
        <title>Draft Genome Sequence of Phanerochaete sordida strain YK-624.</title>
        <authorList>
            <person name="Mori T."/>
            <person name="Dohra H."/>
            <person name="Suzuki T."/>
            <person name="Kawagishi H."/>
            <person name="Hirai H."/>
        </authorList>
    </citation>
    <scope>NUCLEOTIDE SEQUENCE [LARGE SCALE GENOMIC DNA]</scope>
    <source>
        <strain evidence="4 5">YK-624</strain>
    </source>
</reference>
<organism evidence="4 5">
    <name type="scientific">Phanerochaete sordida</name>
    <dbReference type="NCBI Taxonomy" id="48140"/>
    <lineage>
        <taxon>Eukaryota</taxon>
        <taxon>Fungi</taxon>
        <taxon>Dikarya</taxon>
        <taxon>Basidiomycota</taxon>
        <taxon>Agaricomycotina</taxon>
        <taxon>Agaricomycetes</taxon>
        <taxon>Polyporales</taxon>
        <taxon>Phanerochaetaceae</taxon>
        <taxon>Phanerochaete</taxon>
    </lineage>
</organism>
<proteinExistence type="predicted"/>
<evidence type="ECO:0000313" key="4">
    <source>
        <dbReference type="EMBL" id="GJE93298.1"/>
    </source>
</evidence>
<feature type="chain" id="PRO_5040400325" evidence="3">
    <location>
        <begin position="24"/>
        <end position="891"/>
    </location>
</feature>
<comment type="caution">
    <text evidence="4">The sequence shown here is derived from an EMBL/GenBank/DDBJ whole genome shotgun (WGS) entry which is preliminary data.</text>
</comment>
<sequence>MLPQWLRAIWAIFVVAFNALRWGRSPIPGNLSGPSGPIFPVVYTLGSLFDHWASLEATPLWIPYPPDPFAPWDSRGNAGYWAYGNVNASAEDSFSPFSPTLDIVTEVLLFIGPLFEEVVDSVPLESADYTTPDANDTERAPPVYTDDPATAQVKVIVYSALCIVLLVASLIPHNTPQLVKTWLDDISGKTTREADTRLSSEALRNVASDYDEHRAALAKHDKEWIALAGKAKLDAVDDYPLEMHGLEGAQVVLDIIMDKCEVAEARLASLDIHQRKVENQQRQEMNDVQMDCIQLRTRLHTLRHDMVEENREAELRAEAHGARTEKLQVDVAASEVKVSEAEKLATSKRRYAETLAATLHVANTEKQELEAENQILRQHAVEAEEALEQNRLVRRRDREAMQAQVAAAQAEVVARQEEDAAVIARRRGLEGQHRSVVDNAHQREKSLEAELSAKRTEATSLSRTLDERRAVTDVVAHETHRLRSDNTVKTQHNQDLGERLANAQGSQATLGEDLEHARQTRHDELAALTYTVAGRRSAVAATGQDLSAAELTLQQAEERKMTEVGAAQAEFDRAEAEDKKTLATLHGRRQRRARELASCDARQTALQAEHASLETQGRELEACFEEQAEPWEDMSEERESRQEFRDTQLVQLKAQLTEAEAATCAAQQATAVAKEEAVAAREKVSTDLKEHEGRQKTFNVELARHRTTNGALTSEHATAHAEYEQLQNTNDALVERGMKADEKMDSLPTLTCLVQSAERDRDRKFANRRITPAIASREAILKNMQESIDLVQLTEKALDVEVTKMHKEIHDDKQKLNRRKNELEAEQRKTRTYRAVLQMPLRTPELEYSSGGFSRSPSATPPPETPRLDASVGRPALQDEMDIVESATACR</sequence>
<evidence type="ECO:0000256" key="1">
    <source>
        <dbReference type="SAM" id="Coils"/>
    </source>
</evidence>
<feature type="compositionally biased region" description="Basic and acidic residues" evidence="2">
    <location>
        <begin position="810"/>
        <end position="829"/>
    </location>
</feature>
<name>A0A9P3LG23_9APHY</name>
<keyword evidence="3" id="KW-0732">Signal</keyword>
<accession>A0A9P3LG23</accession>
<evidence type="ECO:0000313" key="5">
    <source>
        <dbReference type="Proteomes" id="UP000703269"/>
    </source>
</evidence>
<gene>
    <name evidence="4" type="ORF">PsYK624_094570</name>
</gene>
<feature type="region of interest" description="Disordered" evidence="2">
    <location>
        <begin position="810"/>
        <end position="891"/>
    </location>
</feature>
<dbReference type="Proteomes" id="UP000703269">
    <property type="component" value="Unassembled WGS sequence"/>
</dbReference>